<keyword evidence="2 7" id="KW-0813">Transport</keyword>
<dbReference type="InterPro" id="IPR000515">
    <property type="entry name" value="MetI-like"/>
</dbReference>
<evidence type="ECO:0000256" key="6">
    <source>
        <dbReference type="ARBA" id="ARBA00023136"/>
    </source>
</evidence>
<dbReference type="Pfam" id="PF00528">
    <property type="entry name" value="BPD_transp_1"/>
    <property type="match status" value="1"/>
</dbReference>
<dbReference type="PANTHER" id="PTHR43163">
    <property type="entry name" value="DIPEPTIDE TRANSPORT SYSTEM PERMEASE PROTEIN DPPB-RELATED"/>
    <property type="match status" value="1"/>
</dbReference>
<evidence type="ECO:0000256" key="5">
    <source>
        <dbReference type="ARBA" id="ARBA00022989"/>
    </source>
</evidence>
<evidence type="ECO:0000256" key="7">
    <source>
        <dbReference type="RuleBase" id="RU363032"/>
    </source>
</evidence>
<gene>
    <name evidence="9" type="ORF">AVDCRST_MAG19-4334</name>
</gene>
<dbReference type="CDD" id="cd06261">
    <property type="entry name" value="TM_PBP2"/>
    <property type="match status" value="1"/>
</dbReference>
<evidence type="ECO:0000256" key="1">
    <source>
        <dbReference type="ARBA" id="ARBA00004651"/>
    </source>
</evidence>
<feature type="domain" description="ABC transmembrane type-1" evidence="8">
    <location>
        <begin position="97"/>
        <end position="327"/>
    </location>
</feature>
<evidence type="ECO:0000259" key="8">
    <source>
        <dbReference type="PROSITE" id="PS50928"/>
    </source>
</evidence>
<organism evidence="9">
    <name type="scientific">uncultured Thermomicrobiales bacterium</name>
    <dbReference type="NCBI Taxonomy" id="1645740"/>
    <lineage>
        <taxon>Bacteria</taxon>
        <taxon>Pseudomonadati</taxon>
        <taxon>Thermomicrobiota</taxon>
        <taxon>Thermomicrobia</taxon>
        <taxon>Thermomicrobiales</taxon>
        <taxon>environmental samples</taxon>
    </lineage>
</organism>
<dbReference type="InterPro" id="IPR035906">
    <property type="entry name" value="MetI-like_sf"/>
</dbReference>
<feature type="transmembrane region" description="Helical" evidence="7">
    <location>
        <begin position="136"/>
        <end position="157"/>
    </location>
</feature>
<feature type="transmembrane region" description="Helical" evidence="7">
    <location>
        <begin position="200"/>
        <end position="220"/>
    </location>
</feature>
<feature type="transmembrane region" description="Helical" evidence="7">
    <location>
        <begin position="103"/>
        <end position="124"/>
    </location>
</feature>
<evidence type="ECO:0000256" key="4">
    <source>
        <dbReference type="ARBA" id="ARBA00022692"/>
    </source>
</evidence>
<dbReference type="GO" id="GO:0071916">
    <property type="term" value="F:dipeptide transmembrane transporter activity"/>
    <property type="evidence" value="ECO:0007669"/>
    <property type="project" value="TreeGrafter"/>
</dbReference>
<dbReference type="Gene3D" id="1.10.3720.10">
    <property type="entry name" value="MetI-like"/>
    <property type="match status" value="1"/>
</dbReference>
<feature type="transmembrane region" description="Helical" evidence="7">
    <location>
        <begin position="304"/>
        <end position="330"/>
    </location>
</feature>
<reference evidence="9" key="1">
    <citation type="submission" date="2020-02" db="EMBL/GenBank/DDBJ databases">
        <authorList>
            <person name="Meier V. D."/>
        </authorList>
    </citation>
    <scope>NUCLEOTIDE SEQUENCE</scope>
    <source>
        <strain evidence="9">AVDCRST_MAG19</strain>
    </source>
</reference>
<dbReference type="GO" id="GO:0005886">
    <property type="term" value="C:plasma membrane"/>
    <property type="evidence" value="ECO:0007669"/>
    <property type="project" value="UniProtKB-SubCell"/>
</dbReference>
<keyword evidence="3" id="KW-1003">Cell membrane</keyword>
<dbReference type="AlphaFoldDB" id="A0A6J4VPB8"/>
<accession>A0A6J4VPB8</accession>
<feature type="transmembrane region" description="Helical" evidence="7">
    <location>
        <begin position="258"/>
        <end position="284"/>
    </location>
</feature>
<evidence type="ECO:0000313" key="9">
    <source>
        <dbReference type="EMBL" id="CAA9583669.1"/>
    </source>
</evidence>
<protein>
    <submittedName>
        <fullName evidence="9">Dipeptide transport system permease protein DppB</fullName>
    </submittedName>
</protein>
<evidence type="ECO:0000256" key="3">
    <source>
        <dbReference type="ARBA" id="ARBA00022475"/>
    </source>
</evidence>
<sequence length="337" mass="36315">MNLARYALRRLLLIVPVLVGVSLLTFALSRVVPGDPARLAAGAQATPEMYEQIRREFGLDDPLPVQYWTYVSGLVRGDWGDSILSRRPVAADLRLYWPATLELVLVAMTIAVAVGVPLGVLSAIRADRPTDQVSRLVSLLGVSMPAFWLALLLQIFFGLRLGWLPVSGRLDPMLGAPSGGTGLVLVDAALAGNWAMVRDALAHVVLPALTLSFPALATIARFTRASLLEVLGNDYVRTARAKGLVERRVIFGHGLRNAFIPTLTMIGLSFGWAMGGSVLVETVYDWPGIGLYATRSALTLDFMPIMGIALLYGVVFSLINIAVDVAYGVLDPRVSHA</sequence>
<comment type="similarity">
    <text evidence="7">Belongs to the binding-protein-dependent transport system permease family.</text>
</comment>
<keyword evidence="5 7" id="KW-1133">Transmembrane helix</keyword>
<dbReference type="InterPro" id="IPR045621">
    <property type="entry name" value="BPD_transp_1_N"/>
</dbReference>
<dbReference type="PROSITE" id="PS50928">
    <property type="entry name" value="ABC_TM1"/>
    <property type="match status" value="1"/>
</dbReference>
<keyword evidence="6 7" id="KW-0472">Membrane</keyword>
<dbReference type="EMBL" id="CADCWL010000242">
    <property type="protein sequence ID" value="CAA9583669.1"/>
    <property type="molecule type" value="Genomic_DNA"/>
</dbReference>
<proteinExistence type="inferred from homology"/>
<dbReference type="SUPFAM" id="SSF161098">
    <property type="entry name" value="MetI-like"/>
    <property type="match status" value="1"/>
</dbReference>
<keyword evidence="4 7" id="KW-0812">Transmembrane</keyword>
<name>A0A6J4VPB8_9BACT</name>
<dbReference type="PANTHER" id="PTHR43163:SF6">
    <property type="entry name" value="DIPEPTIDE TRANSPORT SYSTEM PERMEASE PROTEIN DPPB-RELATED"/>
    <property type="match status" value="1"/>
</dbReference>
<dbReference type="Pfam" id="PF19300">
    <property type="entry name" value="BPD_transp_1_N"/>
    <property type="match status" value="1"/>
</dbReference>
<evidence type="ECO:0000256" key="2">
    <source>
        <dbReference type="ARBA" id="ARBA00022448"/>
    </source>
</evidence>
<comment type="subcellular location">
    <subcellularLocation>
        <location evidence="1 7">Cell membrane</location>
        <topology evidence="1 7">Multi-pass membrane protein</topology>
    </subcellularLocation>
</comment>